<dbReference type="InterPro" id="IPR051121">
    <property type="entry name" value="FAH"/>
</dbReference>
<dbReference type="Gene3D" id="3.90.850.10">
    <property type="entry name" value="Fumarylacetoacetase-like, C-terminal domain"/>
    <property type="match status" value="1"/>
</dbReference>
<reference evidence="5" key="1">
    <citation type="journal article" date="2019" name="Int. J. Syst. Evol. Microbiol.">
        <title>The Global Catalogue of Microorganisms (GCM) 10K type strain sequencing project: providing services to taxonomists for standard genome sequencing and annotation.</title>
        <authorList>
            <consortium name="The Broad Institute Genomics Platform"/>
            <consortium name="The Broad Institute Genome Sequencing Center for Infectious Disease"/>
            <person name="Wu L."/>
            <person name="Ma J."/>
        </authorList>
    </citation>
    <scope>NUCLEOTIDE SEQUENCE [LARGE SCALE GENOMIC DNA]</scope>
    <source>
        <strain evidence="5">JCM 14736</strain>
    </source>
</reference>
<accession>A0ABP4XWV4</accession>
<keyword evidence="5" id="KW-1185">Reference proteome</keyword>
<feature type="domain" description="Fumarylacetoacetase-like C-terminal" evidence="3">
    <location>
        <begin position="71"/>
        <end position="274"/>
    </location>
</feature>
<dbReference type="EMBL" id="BAAAOB010000004">
    <property type="protein sequence ID" value="GAA1797215.1"/>
    <property type="molecule type" value="Genomic_DNA"/>
</dbReference>
<keyword evidence="2" id="KW-0479">Metal-binding</keyword>
<evidence type="ECO:0000256" key="2">
    <source>
        <dbReference type="ARBA" id="ARBA00022723"/>
    </source>
</evidence>
<comment type="caution">
    <text evidence="4">The sequence shown here is derived from an EMBL/GenBank/DDBJ whole genome shotgun (WGS) entry which is preliminary data.</text>
</comment>
<sequence>MRLATIRTASGSTAARRGETGWIPIAGFSDVGELLADPDWRARAAGATAERGSEVPFDAAELETVVPRPAKILCCGLNYASHIREMGRELPSHPTLFAKFAQTLTGPFADIEIPAEDSAIDWEAELAIVVGRAGRRIPLEEAGAYIAGYTIANDVSMRTWQFRTIEWLQGKIWDASTPLGPELVTADEMPADARIQTLVDGEVMQDATLGDLVHGPEFLISYISTITELLPGDVILTGTTGGVGRARDPERYLRPGEVLETRIEGIGALVNRVVGSEGSDRGRSS</sequence>
<dbReference type="GO" id="GO:0016787">
    <property type="term" value="F:hydrolase activity"/>
    <property type="evidence" value="ECO:0007669"/>
    <property type="project" value="UniProtKB-KW"/>
</dbReference>
<proteinExistence type="inferred from homology"/>
<evidence type="ECO:0000313" key="4">
    <source>
        <dbReference type="EMBL" id="GAA1797215.1"/>
    </source>
</evidence>
<dbReference type="PANTHER" id="PTHR42796:SF4">
    <property type="entry name" value="FUMARYLACETOACETATE HYDROLASE DOMAIN-CONTAINING PROTEIN 2A"/>
    <property type="match status" value="1"/>
</dbReference>
<dbReference type="InterPro" id="IPR036663">
    <property type="entry name" value="Fumarylacetoacetase_C_sf"/>
</dbReference>
<dbReference type="Proteomes" id="UP001500851">
    <property type="component" value="Unassembled WGS sequence"/>
</dbReference>
<dbReference type="Pfam" id="PF01557">
    <property type="entry name" value="FAA_hydrolase"/>
    <property type="match status" value="1"/>
</dbReference>
<evidence type="ECO:0000259" key="3">
    <source>
        <dbReference type="Pfam" id="PF01557"/>
    </source>
</evidence>
<dbReference type="InterPro" id="IPR011234">
    <property type="entry name" value="Fumarylacetoacetase-like_C"/>
</dbReference>
<gene>
    <name evidence="4" type="ORF">GCM10009768_27730</name>
</gene>
<organism evidence="4 5">
    <name type="scientific">Leucobacter iarius</name>
    <dbReference type="NCBI Taxonomy" id="333963"/>
    <lineage>
        <taxon>Bacteria</taxon>
        <taxon>Bacillati</taxon>
        <taxon>Actinomycetota</taxon>
        <taxon>Actinomycetes</taxon>
        <taxon>Micrococcales</taxon>
        <taxon>Microbacteriaceae</taxon>
        <taxon>Leucobacter</taxon>
    </lineage>
</organism>
<evidence type="ECO:0000256" key="1">
    <source>
        <dbReference type="ARBA" id="ARBA00010211"/>
    </source>
</evidence>
<keyword evidence="4" id="KW-0378">Hydrolase</keyword>
<protein>
    <submittedName>
        <fullName evidence="4">Fumarylacetoacetate hydrolase family protein</fullName>
    </submittedName>
</protein>
<comment type="similarity">
    <text evidence="1">Belongs to the FAH family.</text>
</comment>
<name>A0ABP4XWV4_9MICO</name>
<dbReference type="RefSeq" id="WP_344033153.1">
    <property type="nucleotide sequence ID" value="NZ_BAAAOB010000004.1"/>
</dbReference>
<dbReference type="SUPFAM" id="SSF56529">
    <property type="entry name" value="FAH"/>
    <property type="match status" value="1"/>
</dbReference>
<dbReference type="PANTHER" id="PTHR42796">
    <property type="entry name" value="FUMARYLACETOACETATE HYDROLASE DOMAIN-CONTAINING PROTEIN 2A-RELATED"/>
    <property type="match status" value="1"/>
</dbReference>
<evidence type="ECO:0000313" key="5">
    <source>
        <dbReference type="Proteomes" id="UP001500851"/>
    </source>
</evidence>